<organism evidence="1 2">
    <name type="scientific">Protopolystoma xenopodis</name>
    <dbReference type="NCBI Taxonomy" id="117903"/>
    <lineage>
        <taxon>Eukaryota</taxon>
        <taxon>Metazoa</taxon>
        <taxon>Spiralia</taxon>
        <taxon>Lophotrochozoa</taxon>
        <taxon>Platyhelminthes</taxon>
        <taxon>Monogenea</taxon>
        <taxon>Polyopisthocotylea</taxon>
        <taxon>Polystomatidea</taxon>
        <taxon>Polystomatidae</taxon>
        <taxon>Protopolystoma</taxon>
    </lineage>
</organism>
<dbReference type="Proteomes" id="UP000784294">
    <property type="component" value="Unassembled WGS sequence"/>
</dbReference>
<gene>
    <name evidence="1" type="ORF">PXEA_LOCUS26686</name>
</gene>
<dbReference type="EMBL" id="CAAALY010245415">
    <property type="protein sequence ID" value="VEL33246.1"/>
    <property type="molecule type" value="Genomic_DNA"/>
</dbReference>
<comment type="caution">
    <text evidence="1">The sequence shown here is derived from an EMBL/GenBank/DDBJ whole genome shotgun (WGS) entry which is preliminary data.</text>
</comment>
<protein>
    <submittedName>
        <fullName evidence="1">Uncharacterized protein</fullName>
    </submittedName>
</protein>
<name>A0A3S5BPF9_9PLAT</name>
<dbReference type="AlphaFoldDB" id="A0A3S5BPF9"/>
<evidence type="ECO:0000313" key="2">
    <source>
        <dbReference type="Proteomes" id="UP000784294"/>
    </source>
</evidence>
<feature type="non-terminal residue" evidence="1">
    <location>
        <position position="1"/>
    </location>
</feature>
<reference evidence="1" key="1">
    <citation type="submission" date="2018-11" db="EMBL/GenBank/DDBJ databases">
        <authorList>
            <consortium name="Pathogen Informatics"/>
        </authorList>
    </citation>
    <scope>NUCLEOTIDE SEQUENCE</scope>
</reference>
<proteinExistence type="predicted"/>
<sequence length="106" mass="11483">PAQFDFVSRRLDNAIAPSQPQTLQTGRQVGTSNFRLHEAMSALALDGGTEALKLKNKRMPKAEVGCQGLNSLRTHLPSLRQLPGLGPLYNSLLLADFSQRVAQLSG</sequence>
<evidence type="ECO:0000313" key="1">
    <source>
        <dbReference type="EMBL" id="VEL33246.1"/>
    </source>
</evidence>
<keyword evidence="2" id="KW-1185">Reference proteome</keyword>
<accession>A0A3S5BPF9</accession>